<dbReference type="Proteomes" id="UP000321058">
    <property type="component" value="Unassembled WGS sequence"/>
</dbReference>
<evidence type="ECO:0000313" key="4">
    <source>
        <dbReference type="Proteomes" id="UP000321058"/>
    </source>
</evidence>
<protein>
    <recommendedName>
        <fullName evidence="2">Bacteriophage/plasmid primase P4 C-terminal domain-containing protein</fullName>
    </recommendedName>
</protein>
<dbReference type="PANTHER" id="PTHR35372">
    <property type="entry name" value="ATP BINDING PROTEIN-RELATED"/>
    <property type="match status" value="1"/>
</dbReference>
<dbReference type="SMART" id="SM00885">
    <property type="entry name" value="D5_N"/>
    <property type="match status" value="1"/>
</dbReference>
<dbReference type="InterPro" id="IPR051620">
    <property type="entry name" value="ORF904-like_C"/>
</dbReference>
<dbReference type="PANTHER" id="PTHR35372:SF2">
    <property type="entry name" value="SF3 HELICASE DOMAIN-CONTAINING PROTEIN"/>
    <property type="match status" value="1"/>
</dbReference>
<feature type="domain" description="Bacteriophage/plasmid primase P4 C-terminal" evidence="2">
    <location>
        <begin position="338"/>
        <end position="485"/>
    </location>
</feature>
<comment type="caution">
    <text evidence="3">The sequence shown here is derived from an EMBL/GenBank/DDBJ whole genome shotgun (WGS) entry which is preliminary data.</text>
</comment>
<evidence type="ECO:0000313" key="3">
    <source>
        <dbReference type="EMBL" id="GEP59643.1"/>
    </source>
</evidence>
<dbReference type="AlphaFoldDB" id="A0A512NL25"/>
<dbReference type="InterPro" id="IPR014818">
    <property type="entry name" value="Phage/plasmid_primase_P4_C"/>
</dbReference>
<name>A0A512NL25_9HYPH</name>
<accession>A0A512NL25</accession>
<keyword evidence="4" id="KW-1185">Reference proteome</keyword>
<reference evidence="3 4" key="1">
    <citation type="submission" date="2019-07" db="EMBL/GenBank/DDBJ databases">
        <title>Whole genome shotgun sequence of Reyranella soli NBRC 108950.</title>
        <authorList>
            <person name="Hosoyama A."/>
            <person name="Uohara A."/>
            <person name="Ohji S."/>
            <person name="Ichikawa N."/>
        </authorList>
    </citation>
    <scope>NUCLEOTIDE SEQUENCE [LARGE SCALE GENOMIC DNA]</scope>
    <source>
        <strain evidence="3 4">NBRC 108950</strain>
    </source>
</reference>
<organism evidence="3 4">
    <name type="scientific">Reyranella soli</name>
    <dbReference type="NCBI Taxonomy" id="1230389"/>
    <lineage>
        <taxon>Bacteria</taxon>
        <taxon>Pseudomonadati</taxon>
        <taxon>Pseudomonadota</taxon>
        <taxon>Alphaproteobacteria</taxon>
        <taxon>Hyphomicrobiales</taxon>
        <taxon>Reyranellaceae</taxon>
        <taxon>Reyranella</taxon>
    </lineage>
</organism>
<dbReference type="GO" id="GO:0016787">
    <property type="term" value="F:hydrolase activity"/>
    <property type="evidence" value="ECO:0007669"/>
    <property type="project" value="UniProtKB-KW"/>
</dbReference>
<sequence>MAAPLMADREQIARFVRRIFKHAAPGTFVSLRAFQQVKGAPPAKIIAIGLNGENSISNLIAEATRLADEMAKLAGGRVFAPPLCTLTNAKQAREADAAQGLVLTVDADQRPKAARGILEALLGPATIVVATGGVWQDPETGTTEDKLHLHWVLLSPTRDPTAHKILKDARRNAARLVGGDATAVPLVHPFRWPGSLHTKNPANPRMATIISETNNEVDLGEVAAKLVRAVGSLPLGAVEETEYNEASALADISAGTHYHRPTLYLLGLWARVRMPLDEALARLRLAFESTPADMRQKRGGDWQVSFEDLERQAKGIYAKEAAKRKEVILNPRAPLEIAQLFATRPGAIQLRHYLGSFYEWRGTHYEESHDSDIEAEIYAFLENAKRDRRQCVEPFNPERADVEKVLHALQSHVHLRSRLVPPVWVSDACASEPLVACANGLLRLSDEALLPHSADYFNTSSVDFAYDPAAEPPSVFLNFLEDLWGSDQESIETLQEMFGYILSGEQQHQKMFLLVGPPRSGKGTIGRILTNLVGKGGARRVDPGEPFEKLWSRTAYQQEAGRRS</sequence>
<evidence type="ECO:0000259" key="2">
    <source>
        <dbReference type="SMART" id="SM00885"/>
    </source>
</evidence>
<gene>
    <name evidence="3" type="ORF">RSO01_68090</name>
</gene>
<dbReference type="InterPro" id="IPR027417">
    <property type="entry name" value="P-loop_NTPase"/>
</dbReference>
<keyword evidence="1" id="KW-0378">Hydrolase</keyword>
<evidence type="ECO:0000256" key="1">
    <source>
        <dbReference type="ARBA" id="ARBA00022801"/>
    </source>
</evidence>
<dbReference type="EMBL" id="BKAJ01000136">
    <property type="protein sequence ID" value="GEP59643.1"/>
    <property type="molecule type" value="Genomic_DNA"/>
</dbReference>
<proteinExistence type="predicted"/>
<dbReference type="Gene3D" id="3.40.50.300">
    <property type="entry name" value="P-loop containing nucleotide triphosphate hydrolases"/>
    <property type="match status" value="1"/>
</dbReference>
<dbReference type="Pfam" id="PF08706">
    <property type="entry name" value="D5_N"/>
    <property type="match status" value="1"/>
</dbReference>